<organism evidence="1 2">
    <name type="scientific">Pristionchus fissidentatus</name>
    <dbReference type="NCBI Taxonomy" id="1538716"/>
    <lineage>
        <taxon>Eukaryota</taxon>
        <taxon>Metazoa</taxon>
        <taxon>Ecdysozoa</taxon>
        <taxon>Nematoda</taxon>
        <taxon>Chromadorea</taxon>
        <taxon>Rhabditida</taxon>
        <taxon>Rhabditina</taxon>
        <taxon>Diplogasteromorpha</taxon>
        <taxon>Diplogasteroidea</taxon>
        <taxon>Neodiplogasteridae</taxon>
        <taxon>Pristionchus</taxon>
    </lineage>
</organism>
<reference evidence="1" key="1">
    <citation type="submission" date="2023-10" db="EMBL/GenBank/DDBJ databases">
        <title>Genome assembly of Pristionchus species.</title>
        <authorList>
            <person name="Yoshida K."/>
            <person name="Sommer R.J."/>
        </authorList>
    </citation>
    <scope>NUCLEOTIDE SEQUENCE</scope>
    <source>
        <strain evidence="1">RS5133</strain>
    </source>
</reference>
<sequence length="174" mass="19453">FQVNARVGDVTCPHNYTMTFSINDDKIRTASSISCQKETPKCTEECKWKYSIMEEGNKKPIMEYSSLKAACRAKVCKLCGSPSLKCVGDDCSAPFLVHGMGEDCDRFQCQNGNNFVQIGEDNNQLDEITCTHEKGTFNFAWKIADKKIEEVTCSERFPCDNNLTLSLDCATGNE</sequence>
<evidence type="ECO:0000313" key="1">
    <source>
        <dbReference type="EMBL" id="GMT14627.1"/>
    </source>
</evidence>
<comment type="caution">
    <text evidence="1">The sequence shown here is derived from an EMBL/GenBank/DDBJ whole genome shotgun (WGS) entry which is preliminary data.</text>
</comment>
<dbReference type="Proteomes" id="UP001432322">
    <property type="component" value="Unassembled WGS sequence"/>
</dbReference>
<evidence type="ECO:0000313" key="2">
    <source>
        <dbReference type="Proteomes" id="UP001432322"/>
    </source>
</evidence>
<accession>A0AAV5V7B7</accession>
<dbReference type="EMBL" id="BTSY01000002">
    <property type="protein sequence ID" value="GMT14627.1"/>
    <property type="molecule type" value="Genomic_DNA"/>
</dbReference>
<protein>
    <submittedName>
        <fullName evidence="1">Uncharacterized protein</fullName>
    </submittedName>
</protein>
<dbReference type="AlphaFoldDB" id="A0AAV5V7B7"/>
<keyword evidence="2" id="KW-1185">Reference proteome</keyword>
<gene>
    <name evidence="1" type="ORF">PFISCL1PPCAC_5924</name>
</gene>
<proteinExistence type="predicted"/>
<feature type="non-terminal residue" evidence="1">
    <location>
        <position position="174"/>
    </location>
</feature>
<name>A0AAV5V7B7_9BILA</name>
<feature type="non-terminal residue" evidence="1">
    <location>
        <position position="1"/>
    </location>
</feature>